<feature type="compositionally biased region" description="Basic and acidic residues" evidence="11">
    <location>
        <begin position="959"/>
        <end position="968"/>
    </location>
</feature>
<dbReference type="CDD" id="cd07718">
    <property type="entry name" value="RNaseZ_ELAC1_ELAC2-C-term-like_MBL-fold"/>
    <property type="match status" value="1"/>
</dbReference>
<sequence>MKPHTHTAGGNWNLYAHTYIRFLSSNIKPVSQSKSSKPLNPVLILKDKYKTKDKKTNKSKNSNNHSMSYLLSVLTHPSSDISKPSLMIEDQSTGDRIIIGNVPAGLQRKCNEMKARTSRLTNIFLSGILDWESIAGLPGLILTVSDQGVKYLNLYHSGNKLIQYMISSWRYFLFRFGLDLKAQDIEIPVNKSNIAYTPINISSDLDYGSNDNKEEAHSKLEIIMKHIFPIQEKSSRPAPKKISNITLPFSIINPKVSVNWLITPNSTRGKFLVNVAKELGCKPPQYRDLCNYKSVTLEDGTIISPDQVLQPSRNINPLLILDIPSKDYLNNTLQYNWKQHLKTDLPYSAVFHFIDDSITDPLSDPKYINFIQSFGPKTTHFISHKSYCPNSLNFGKTFNISIKWKTLLPNFFPLPKWSTNSDLKIDNSILPNVLPLISGQSLSLRSTIGTEIVKSTEKGSEIAQFTLENAKSLYQDKLQDECIKNNISKESFDKMLDINENTPSLRKTLDPTKSLKDQVETLILGTGSALPSTLRNVLCNIIRIPFNKKDDKNGKKSGFRSIVLDAGENSFGSLRRLYQPEEVNMILDEMSIIYLSHLHADHHLGIIDFIKEWNSRQIEKYGDSREDILYLITPWQYDFFMDELNHVDEFIDKRFIQPISCDEFMYGYISPSFERYNIDTIPTDDLENISFKEIEYKKNCDVTNHLYDKLGIESISTCSAFHCDFSYSVSMSFKLDTSLYNDMDESNIFKISYSGDTRPKGTFSFIGEKSDLLIHESTLEDEKFKDAVDKRHSTTSEAVQVGILMKAKKIILTHFSQRYKSFTCSDIVYKRLSNPVTLKDLIENGEYFPSPTSSPDSNKSSKTQFVDDTNIPLEAKSNIFAQEMPIFARINAANIEILFAFDNMKVEYSEMGFQKKIFEVQHQTLEKLFPEYQEDKNENFIESEAETTTDSSSKTTRKQSSENDDIQKKQKLSP</sequence>
<evidence type="ECO:0000313" key="13">
    <source>
        <dbReference type="EMBL" id="KAG0688988.1"/>
    </source>
</evidence>
<dbReference type="EMBL" id="PUHW01000108">
    <property type="protein sequence ID" value="KAG0688988.1"/>
    <property type="molecule type" value="Genomic_DNA"/>
</dbReference>
<dbReference type="GO" id="GO:1990180">
    <property type="term" value="P:mitochondrial tRNA 3'-end processing"/>
    <property type="evidence" value="ECO:0007669"/>
    <property type="project" value="TreeGrafter"/>
</dbReference>
<dbReference type="Gene3D" id="3.60.15.10">
    <property type="entry name" value="Ribonuclease Z/Hydroxyacylglutathione hydrolase-like"/>
    <property type="match status" value="2"/>
</dbReference>
<dbReference type="InterPro" id="IPR047151">
    <property type="entry name" value="RNZ2-like"/>
</dbReference>
<dbReference type="GO" id="GO:0005739">
    <property type="term" value="C:mitochondrion"/>
    <property type="evidence" value="ECO:0007669"/>
    <property type="project" value="TreeGrafter"/>
</dbReference>
<dbReference type="GO" id="GO:0046872">
    <property type="term" value="F:metal ion binding"/>
    <property type="evidence" value="ECO:0007669"/>
    <property type="project" value="UniProtKB-KW"/>
</dbReference>
<evidence type="ECO:0000313" key="14">
    <source>
        <dbReference type="Proteomes" id="UP000697127"/>
    </source>
</evidence>
<accession>A0A9P6WNK8</accession>
<comment type="catalytic activity">
    <reaction evidence="1">
        <text>Endonucleolytic cleavage of RNA, removing extra 3' nucleotides from tRNA precursor, generating 3' termini of tRNAs. A 3'-hydroxy group is left at the tRNA terminus and a 5'-phosphoryl group is left at the trailer molecule.</text>
        <dbReference type="EC" id="3.1.26.11"/>
    </reaction>
</comment>
<dbReference type="Proteomes" id="UP000697127">
    <property type="component" value="Unassembled WGS sequence"/>
</dbReference>
<evidence type="ECO:0000256" key="5">
    <source>
        <dbReference type="ARBA" id="ARBA00022694"/>
    </source>
</evidence>
<evidence type="ECO:0000256" key="10">
    <source>
        <dbReference type="ARBA" id="ARBA00022833"/>
    </source>
</evidence>
<keyword evidence="8" id="KW-0255">Endonuclease</keyword>
<reference evidence="13" key="1">
    <citation type="submission" date="2020-11" db="EMBL/GenBank/DDBJ databases">
        <title>Kefir isolates.</title>
        <authorList>
            <person name="Marcisauskas S."/>
            <person name="Kim Y."/>
            <person name="Blasche S."/>
        </authorList>
    </citation>
    <scope>NUCLEOTIDE SEQUENCE</scope>
    <source>
        <strain evidence="13">Olga-1</strain>
    </source>
</reference>
<dbReference type="Pfam" id="PF13691">
    <property type="entry name" value="Lactamase_B_4"/>
    <property type="match status" value="1"/>
</dbReference>
<evidence type="ECO:0000256" key="1">
    <source>
        <dbReference type="ARBA" id="ARBA00000402"/>
    </source>
</evidence>
<evidence type="ECO:0000256" key="9">
    <source>
        <dbReference type="ARBA" id="ARBA00022801"/>
    </source>
</evidence>
<dbReference type="SUPFAM" id="SSF56281">
    <property type="entry name" value="Metallo-hydrolase/oxidoreductase"/>
    <property type="match status" value="1"/>
</dbReference>
<keyword evidence="7" id="KW-0479">Metal-binding</keyword>
<dbReference type="AlphaFoldDB" id="A0A9P6WNK8"/>
<dbReference type="InterPro" id="IPR036866">
    <property type="entry name" value="RibonucZ/Hydroxyglut_hydro"/>
</dbReference>
<proteinExistence type="inferred from homology"/>
<evidence type="ECO:0000256" key="7">
    <source>
        <dbReference type="ARBA" id="ARBA00022723"/>
    </source>
</evidence>
<dbReference type="InterPro" id="IPR027794">
    <property type="entry name" value="tRNase_Z_dom"/>
</dbReference>
<evidence type="ECO:0000256" key="3">
    <source>
        <dbReference type="ARBA" id="ARBA00007823"/>
    </source>
</evidence>
<keyword evidence="5" id="KW-0819">tRNA processing</keyword>
<evidence type="ECO:0000256" key="2">
    <source>
        <dbReference type="ARBA" id="ARBA00001947"/>
    </source>
</evidence>
<keyword evidence="6" id="KW-0540">Nuclease</keyword>
<keyword evidence="14" id="KW-1185">Reference proteome</keyword>
<feature type="domain" description="tRNase Z endonuclease" evidence="12">
    <location>
        <begin position="72"/>
        <end position="136"/>
    </location>
</feature>
<organism evidence="13 14">
    <name type="scientific">Pichia californica</name>
    <dbReference type="NCBI Taxonomy" id="460514"/>
    <lineage>
        <taxon>Eukaryota</taxon>
        <taxon>Fungi</taxon>
        <taxon>Dikarya</taxon>
        <taxon>Ascomycota</taxon>
        <taxon>Saccharomycotina</taxon>
        <taxon>Pichiomycetes</taxon>
        <taxon>Pichiales</taxon>
        <taxon>Pichiaceae</taxon>
        <taxon>Pichia</taxon>
    </lineage>
</organism>
<dbReference type="PANTHER" id="PTHR12553">
    <property type="entry name" value="ZINC PHOSPHODIESTERASE ELAC PROTEIN 2"/>
    <property type="match status" value="1"/>
</dbReference>
<name>A0A9P6WNK8_9ASCO</name>
<keyword evidence="9" id="KW-0378">Hydrolase</keyword>
<dbReference type="PANTHER" id="PTHR12553:SF49">
    <property type="entry name" value="ZINC PHOSPHODIESTERASE ELAC PROTEIN 2"/>
    <property type="match status" value="1"/>
</dbReference>
<evidence type="ECO:0000256" key="6">
    <source>
        <dbReference type="ARBA" id="ARBA00022722"/>
    </source>
</evidence>
<comment type="cofactor">
    <cofactor evidence="2">
        <name>Zn(2+)</name>
        <dbReference type="ChEBI" id="CHEBI:29105"/>
    </cofactor>
</comment>
<dbReference type="EC" id="3.1.26.11" evidence="4"/>
<evidence type="ECO:0000256" key="8">
    <source>
        <dbReference type="ARBA" id="ARBA00022759"/>
    </source>
</evidence>
<gene>
    <name evidence="13" type="ORF">C6P40_000247</name>
</gene>
<protein>
    <recommendedName>
        <fullName evidence="4">ribonuclease Z</fullName>
        <ecNumber evidence="4">3.1.26.11</ecNumber>
    </recommendedName>
</protein>
<comment type="similarity">
    <text evidence="3">Belongs to the RNase Z family.</text>
</comment>
<comment type="caution">
    <text evidence="13">The sequence shown here is derived from an EMBL/GenBank/DDBJ whole genome shotgun (WGS) entry which is preliminary data.</text>
</comment>
<evidence type="ECO:0000259" key="12">
    <source>
        <dbReference type="Pfam" id="PF13691"/>
    </source>
</evidence>
<evidence type="ECO:0000256" key="4">
    <source>
        <dbReference type="ARBA" id="ARBA00012477"/>
    </source>
</evidence>
<feature type="region of interest" description="Disordered" evidence="11">
    <location>
        <begin position="935"/>
        <end position="974"/>
    </location>
</feature>
<keyword evidence="10" id="KW-0862">Zinc</keyword>
<evidence type="ECO:0000256" key="11">
    <source>
        <dbReference type="SAM" id="MobiDB-lite"/>
    </source>
</evidence>
<dbReference type="GO" id="GO:0042781">
    <property type="term" value="F:3'-tRNA processing endoribonuclease activity"/>
    <property type="evidence" value="ECO:0007669"/>
    <property type="project" value="UniProtKB-EC"/>
</dbReference>